<gene>
    <name evidence="1" type="ORF">JCM19235_1971</name>
</gene>
<reference evidence="1 2" key="1">
    <citation type="submission" date="2014-09" db="EMBL/GenBank/DDBJ databases">
        <title>Vibrio maritimus JCM 19235. (C45) whole genome shotgun sequence.</title>
        <authorList>
            <person name="Sawabe T."/>
            <person name="Meirelles P."/>
            <person name="Nakanishi M."/>
            <person name="Sayaka M."/>
            <person name="Hattori M."/>
            <person name="Ohkuma M."/>
        </authorList>
    </citation>
    <scope>NUCLEOTIDE SEQUENCE [LARGE SCALE GENOMIC DNA]</scope>
    <source>
        <strain evidence="2">JCM19235</strain>
    </source>
</reference>
<dbReference type="Proteomes" id="UP000029228">
    <property type="component" value="Unassembled WGS sequence"/>
</dbReference>
<evidence type="ECO:0000313" key="1">
    <source>
        <dbReference type="EMBL" id="GAL18548.1"/>
    </source>
</evidence>
<proteinExistence type="predicted"/>
<comment type="caution">
    <text evidence="1">The sequence shown here is derived from an EMBL/GenBank/DDBJ whole genome shotgun (WGS) entry which is preliminary data.</text>
</comment>
<organism evidence="1 2">
    <name type="scientific">Vibrio maritimus</name>
    <dbReference type="NCBI Taxonomy" id="990268"/>
    <lineage>
        <taxon>Bacteria</taxon>
        <taxon>Pseudomonadati</taxon>
        <taxon>Pseudomonadota</taxon>
        <taxon>Gammaproteobacteria</taxon>
        <taxon>Vibrionales</taxon>
        <taxon>Vibrionaceae</taxon>
        <taxon>Vibrio</taxon>
    </lineage>
</organism>
<evidence type="ECO:0000313" key="2">
    <source>
        <dbReference type="Proteomes" id="UP000029228"/>
    </source>
</evidence>
<dbReference type="AlphaFoldDB" id="A0A090RVH8"/>
<accession>A0A090RVH8</accession>
<keyword evidence="2" id="KW-1185">Reference proteome</keyword>
<sequence length="59" mass="6544">MAQQLRNYVYSAEVYEKVAEVIGMDCGNLDNNRVVITLEAGEPVRVEITALIKKDSDDG</sequence>
<dbReference type="STRING" id="990268.JCM19235_1971"/>
<protein>
    <submittedName>
        <fullName evidence="1">Uncharacterized protein</fullName>
    </submittedName>
</protein>
<dbReference type="EMBL" id="BBMR01000003">
    <property type="protein sequence ID" value="GAL18548.1"/>
    <property type="molecule type" value="Genomic_DNA"/>
</dbReference>
<name>A0A090RVH8_9VIBR</name>